<protein>
    <submittedName>
        <fullName evidence="3">Uncharacterized protein</fullName>
    </submittedName>
</protein>
<comment type="caution">
    <text evidence="3">The sequence shown here is derived from an EMBL/GenBank/DDBJ whole genome shotgun (WGS) entry which is preliminary data.</text>
</comment>
<evidence type="ECO:0000313" key="3">
    <source>
        <dbReference type="EMBL" id="PTQ59378.1"/>
    </source>
</evidence>
<evidence type="ECO:0000256" key="2">
    <source>
        <dbReference type="SAM" id="SignalP"/>
    </source>
</evidence>
<sequence>MRLIGSVKAWIVIASTVLLAANGGHAQFVPPSGFSGQGDRPGVATPTDSTAPALTRLPNNALADRFAIVPSYKRGASTGHVKVVGAFEIQETDKGHLIAAWSSGFLPITLSFDDGECYSLQADYFGGTLLNGRMSPIDCNERQVASEALPPSPAGGSGLAFIDSAWSYAAWSDKQAGMTIVTAPYTDSFKPLFTAKMATIAIMAMNGPDYPGGNVTLVGRVDGRLTVVTLEVGY</sequence>
<evidence type="ECO:0000256" key="1">
    <source>
        <dbReference type="SAM" id="MobiDB-lite"/>
    </source>
</evidence>
<gene>
    <name evidence="3" type="ORF">C8J26_3122</name>
</gene>
<feature type="region of interest" description="Disordered" evidence="1">
    <location>
        <begin position="31"/>
        <end position="51"/>
    </location>
</feature>
<feature type="signal peptide" evidence="2">
    <location>
        <begin position="1"/>
        <end position="20"/>
    </location>
</feature>
<accession>A0A2T5GJ66</accession>
<evidence type="ECO:0000313" key="4">
    <source>
        <dbReference type="Proteomes" id="UP000244189"/>
    </source>
</evidence>
<dbReference type="AlphaFoldDB" id="A0A2T5GJ66"/>
<dbReference type="EMBL" id="QAOG01000005">
    <property type="protein sequence ID" value="PTQ59378.1"/>
    <property type="molecule type" value="Genomic_DNA"/>
</dbReference>
<keyword evidence="4" id="KW-1185">Reference proteome</keyword>
<reference evidence="3 4" key="1">
    <citation type="submission" date="2018-04" db="EMBL/GenBank/DDBJ databases">
        <title>Genomic Encyclopedia of Type Strains, Phase III (KMG-III): the genomes of soil and plant-associated and newly described type strains.</title>
        <authorList>
            <person name="Whitman W."/>
        </authorList>
    </citation>
    <scope>NUCLEOTIDE SEQUENCE [LARGE SCALE GENOMIC DNA]</scope>
    <source>
        <strain evidence="3 4">MA101b</strain>
    </source>
</reference>
<organism evidence="3 4">
    <name type="scientific">Sphingomonas aurantiaca</name>
    <dbReference type="NCBI Taxonomy" id="185949"/>
    <lineage>
        <taxon>Bacteria</taxon>
        <taxon>Pseudomonadati</taxon>
        <taxon>Pseudomonadota</taxon>
        <taxon>Alphaproteobacteria</taxon>
        <taxon>Sphingomonadales</taxon>
        <taxon>Sphingomonadaceae</taxon>
        <taxon>Sphingomonas</taxon>
    </lineage>
</organism>
<dbReference type="RefSeq" id="WP_146168863.1">
    <property type="nucleotide sequence ID" value="NZ_QAOG01000005.1"/>
</dbReference>
<dbReference type="Proteomes" id="UP000244189">
    <property type="component" value="Unassembled WGS sequence"/>
</dbReference>
<name>A0A2T5GJ66_9SPHN</name>
<keyword evidence="2" id="KW-0732">Signal</keyword>
<proteinExistence type="predicted"/>
<feature type="chain" id="PRO_5015400443" evidence="2">
    <location>
        <begin position="21"/>
        <end position="234"/>
    </location>
</feature>